<dbReference type="EMBL" id="LR761918">
    <property type="protein sequence ID" value="CAA9893482.1"/>
    <property type="molecule type" value="Genomic_DNA"/>
</dbReference>
<evidence type="ECO:0000256" key="2">
    <source>
        <dbReference type="ARBA" id="ARBA00007638"/>
    </source>
</evidence>
<name>A0A8S0WDC6_SPIIN</name>
<comment type="similarity">
    <text evidence="2">Belongs to the ycf68 family.</text>
</comment>
<gene>
    <name evidence="6" type="ORF">SI8410PT_00086</name>
</gene>
<evidence type="ECO:0000256" key="4">
    <source>
        <dbReference type="ARBA" id="ARBA00022528"/>
    </source>
</evidence>
<evidence type="ECO:0000313" key="6">
    <source>
        <dbReference type="EMBL" id="CAA9893482.1"/>
    </source>
</evidence>
<dbReference type="InterPro" id="IPR022546">
    <property type="entry name" value="Uncharacterised_Ycf68"/>
</dbReference>
<keyword evidence="4 6" id="KW-0150">Chloroplast</keyword>
<evidence type="ECO:0000256" key="1">
    <source>
        <dbReference type="ARBA" id="ARBA00004229"/>
    </source>
</evidence>
<evidence type="ECO:0000256" key="3">
    <source>
        <dbReference type="ARBA" id="ARBA00021456"/>
    </source>
</evidence>
<dbReference type="AlphaFoldDB" id="A0A8S0WDC6"/>
<organism evidence="6">
    <name type="scientific">Spirodela intermedia</name>
    <name type="common">Intermediate duckweed</name>
    <dbReference type="NCBI Taxonomy" id="51605"/>
    <lineage>
        <taxon>Eukaryota</taxon>
        <taxon>Viridiplantae</taxon>
        <taxon>Streptophyta</taxon>
        <taxon>Embryophyta</taxon>
        <taxon>Tracheophyta</taxon>
        <taxon>Spermatophyta</taxon>
        <taxon>Magnoliopsida</taxon>
        <taxon>Liliopsida</taxon>
        <taxon>Araceae</taxon>
        <taxon>Lemnoideae</taxon>
        <taxon>Spirodela</taxon>
    </lineage>
</organism>
<proteinExistence type="inferred from homology"/>
<dbReference type="PANTHER" id="PTHR34890">
    <property type="entry name" value="ORF16-LACZ FUSION PROTEIN-RELATED"/>
    <property type="match status" value="1"/>
</dbReference>
<comment type="subcellular location">
    <subcellularLocation>
        <location evidence="1">Plastid</location>
        <location evidence="1">Chloroplast</location>
    </subcellularLocation>
</comment>
<geneLocation type="chloroplast" evidence="6"/>
<sequence length="180" mass="20155">MDSSMCSSAPDPEMWIIQGTLAWRTPPVRIGVRSNVDPTLYSLVGSGRSGDQQGSSLLENPYIPYQCMDSYLSSTGLGSYHSSLFHAFPEGLEKAAINRISLILPSRREELSRVGPGGFLNVFFFFPSEFSQRLAMVRGRVEQAKHTCRAQYSGELCDDLLHGRGLWFKSRMAQRRQGKE</sequence>
<dbReference type="GO" id="GO:0009507">
    <property type="term" value="C:chloroplast"/>
    <property type="evidence" value="ECO:0007669"/>
    <property type="project" value="UniProtKB-SubCell"/>
</dbReference>
<accession>A0A8S0WDC6</accession>
<dbReference type="Pfam" id="PF10839">
    <property type="entry name" value="DUF2647"/>
    <property type="match status" value="1"/>
</dbReference>
<protein>
    <recommendedName>
        <fullName evidence="3">Uncharacterized protein ycf68</fullName>
    </recommendedName>
</protein>
<keyword evidence="5 6" id="KW-0934">Plastid</keyword>
<reference evidence="6" key="1">
    <citation type="submission" date="2020-02" db="EMBL/GenBank/DDBJ databases">
        <authorList>
            <person name="Scholz U."/>
            <person name="Mascher M."/>
            <person name="Fiebig A."/>
        </authorList>
    </citation>
    <scope>NUCLEOTIDE SEQUENCE</scope>
</reference>
<evidence type="ECO:0000256" key="5">
    <source>
        <dbReference type="ARBA" id="ARBA00022640"/>
    </source>
</evidence>